<dbReference type="Proteomes" id="UP000002489">
    <property type="component" value="Unassembled WGS sequence"/>
</dbReference>
<name>A0A0D2XRI9_FUSOF</name>
<dbReference type="EnsemblFungi" id="FOXG_06591T0">
    <property type="protein sequence ID" value="FOXG_06591P0"/>
    <property type="gene ID" value="FOXG_06591"/>
</dbReference>
<reference evidence="2" key="1">
    <citation type="journal article" date="2012" name="Mol. Plant Microbe Interact.">
        <title>A highly conserved effector in Fusarium oxysporum is required for full virulence on Arabidopsis.</title>
        <authorList>
            <person name="Thatcher L.F."/>
            <person name="Gardiner D.M."/>
            <person name="Kazan K."/>
            <person name="Manners J."/>
        </authorList>
    </citation>
    <scope>NUCLEOTIDE SEQUENCE [LARGE SCALE GENOMIC DNA]</scope>
    <source>
        <strain evidence="2">Fo5176</strain>
    </source>
</reference>
<reference evidence="1" key="2">
    <citation type="submission" date="2025-08" db="UniProtKB">
        <authorList>
            <consortium name="EnsemblFungi"/>
        </authorList>
    </citation>
    <scope>IDENTIFICATION</scope>
    <source>
        <strain evidence="1">4287 / CBS 123668 / FGSC 9935 / NRRL 34936</strain>
    </source>
</reference>
<evidence type="ECO:0000313" key="1">
    <source>
        <dbReference type="EnsemblFungi" id="FOXG_06591P0"/>
    </source>
</evidence>
<dbReference type="VEuPathDB" id="FungiDB:FOXG_06591"/>
<sequence>MATRELLVVILNHTNEELNLEPQSPSLDHGHWIDAPDSRPPQMILAGESGMLRCKSSHIGGGVQGSVTYRVVGFEANNRVTFLWNVTYVGPNKFDYSCAIDAFTVKVLGGRGSQAVVVFVFEPA</sequence>
<protein>
    <submittedName>
        <fullName evidence="1">Uncharacterized protein</fullName>
    </submittedName>
</protein>
<dbReference type="AlphaFoldDB" id="A0A0D2XRI9"/>
<organism evidence="1 2">
    <name type="scientific">Fusarium oxysporum (strain Fo5176)</name>
    <name type="common">Fusarium vascular wilt</name>
    <dbReference type="NCBI Taxonomy" id="660025"/>
    <lineage>
        <taxon>Eukaryota</taxon>
        <taxon>Fungi</taxon>
        <taxon>Dikarya</taxon>
        <taxon>Ascomycota</taxon>
        <taxon>Pezizomycotina</taxon>
        <taxon>Sordariomycetes</taxon>
        <taxon>Hypocreomycetidae</taxon>
        <taxon>Hypocreales</taxon>
        <taxon>Nectriaceae</taxon>
        <taxon>Fusarium</taxon>
        <taxon>Fusarium oxysporum species complex</taxon>
    </lineage>
</organism>
<evidence type="ECO:0000313" key="2">
    <source>
        <dbReference type="Proteomes" id="UP000002489"/>
    </source>
</evidence>
<accession>A0A0D2XRI9</accession>
<dbReference type="Gene3D" id="2.60.270.50">
    <property type="match status" value="1"/>
</dbReference>
<gene>
    <name evidence="1" type="primary">28948454</name>
</gene>
<proteinExistence type="predicted"/>